<dbReference type="HOGENOM" id="CLU_2657934_0_0_1"/>
<dbReference type="OMA" id="WKSSREE"/>
<protein>
    <recommendedName>
        <fullName evidence="3">RNase H type-1 domain-containing protein</fullName>
    </recommendedName>
</protein>
<proteinExistence type="predicted"/>
<dbReference type="Gramene" id="Bra013946.1">
    <property type="protein sequence ID" value="Bra013946.1-P"/>
    <property type="gene ID" value="Bra013946"/>
</dbReference>
<reference evidence="1" key="3">
    <citation type="submission" date="2023-03" db="UniProtKB">
        <authorList>
            <consortium name="EnsemblPlants"/>
        </authorList>
    </citation>
    <scope>IDENTIFICATION</scope>
    <source>
        <strain evidence="1">cv. Chiifu-401-42</strain>
    </source>
</reference>
<dbReference type="Proteomes" id="UP000011750">
    <property type="component" value="Chromosome A01"/>
</dbReference>
<name>M4DBT6_BRACM</name>
<keyword evidence="2" id="KW-1185">Reference proteome</keyword>
<reference evidence="1 2" key="2">
    <citation type="journal article" date="2018" name="Hortic Res">
        <title>Improved Brassica rapa reference genome by single-molecule sequencing and chromosome conformation capture technologies.</title>
        <authorList>
            <person name="Zhang L."/>
            <person name="Cai X."/>
            <person name="Wu J."/>
            <person name="Liu M."/>
            <person name="Grob S."/>
            <person name="Cheng F."/>
            <person name="Liang J."/>
            <person name="Cai C."/>
            <person name="Liu Z."/>
            <person name="Liu B."/>
            <person name="Wang F."/>
            <person name="Li S."/>
            <person name="Liu F."/>
            <person name="Li X."/>
            <person name="Cheng L."/>
            <person name="Yang W."/>
            <person name="Li M.H."/>
            <person name="Grossniklaus U."/>
            <person name="Zheng H."/>
            <person name="Wang X."/>
        </authorList>
    </citation>
    <scope>NUCLEOTIDE SEQUENCE [LARGE SCALE GENOMIC DNA]</scope>
    <source>
        <strain evidence="1 2">cv. Chiifu-401-42</strain>
    </source>
</reference>
<sequence length="76" mass="8290">MNPKRGFADADADALRGQVQSGLVDASWKSSREEMGFGWSLHRREGTQIMHGSSAEAPMNSTLEAEAIALLNKWAD</sequence>
<dbReference type="EnsemblPlants" id="Bra013946.1">
    <property type="protein sequence ID" value="Bra013946.1-P"/>
    <property type="gene ID" value="Bra013946"/>
</dbReference>
<reference evidence="1 2" key="1">
    <citation type="journal article" date="2011" name="Nat. Genet.">
        <title>The genome of the mesopolyploid crop species Brassica rapa.</title>
        <authorList>
            <consortium name="Brassica rapa Genome Sequencing Project Consortium"/>
            <person name="Wang X."/>
            <person name="Wang H."/>
            <person name="Wang J."/>
            <person name="Sun R."/>
            <person name="Wu J."/>
            <person name="Liu S."/>
            <person name="Bai Y."/>
            <person name="Mun J.H."/>
            <person name="Bancroft I."/>
            <person name="Cheng F."/>
            <person name="Huang S."/>
            <person name="Li X."/>
            <person name="Hua W."/>
            <person name="Wang J."/>
            <person name="Wang X."/>
            <person name="Freeling M."/>
            <person name="Pires J.C."/>
            <person name="Paterson A.H."/>
            <person name="Chalhoub B."/>
            <person name="Wang B."/>
            <person name="Hayward A."/>
            <person name="Sharpe A.G."/>
            <person name="Park B.S."/>
            <person name="Weisshaar B."/>
            <person name="Liu B."/>
            <person name="Li B."/>
            <person name="Liu B."/>
            <person name="Tong C."/>
            <person name="Song C."/>
            <person name="Duran C."/>
            <person name="Peng C."/>
            <person name="Geng C."/>
            <person name="Koh C."/>
            <person name="Lin C."/>
            <person name="Edwards D."/>
            <person name="Mu D."/>
            <person name="Shen D."/>
            <person name="Soumpourou E."/>
            <person name="Li F."/>
            <person name="Fraser F."/>
            <person name="Conant G."/>
            <person name="Lassalle G."/>
            <person name="King G.J."/>
            <person name="Bonnema G."/>
            <person name="Tang H."/>
            <person name="Wang H."/>
            <person name="Belcram H."/>
            <person name="Zhou H."/>
            <person name="Hirakawa H."/>
            <person name="Abe H."/>
            <person name="Guo H."/>
            <person name="Wang H."/>
            <person name="Jin H."/>
            <person name="Parkin I.A."/>
            <person name="Batley J."/>
            <person name="Kim J.S."/>
            <person name="Just J."/>
            <person name="Li J."/>
            <person name="Xu J."/>
            <person name="Deng J."/>
            <person name="Kim J.A."/>
            <person name="Li J."/>
            <person name="Yu J."/>
            <person name="Meng J."/>
            <person name="Wang J."/>
            <person name="Min J."/>
            <person name="Poulain J."/>
            <person name="Wang J."/>
            <person name="Hatakeyama K."/>
            <person name="Wu K."/>
            <person name="Wang L."/>
            <person name="Fang L."/>
            <person name="Trick M."/>
            <person name="Links M.G."/>
            <person name="Zhao M."/>
            <person name="Jin M."/>
            <person name="Ramchiary N."/>
            <person name="Drou N."/>
            <person name="Berkman P.J."/>
            <person name="Cai Q."/>
            <person name="Huang Q."/>
            <person name="Li R."/>
            <person name="Tabata S."/>
            <person name="Cheng S."/>
            <person name="Zhang S."/>
            <person name="Zhang S."/>
            <person name="Huang S."/>
            <person name="Sato S."/>
            <person name="Sun S."/>
            <person name="Kwon S.J."/>
            <person name="Choi S.R."/>
            <person name="Lee T.H."/>
            <person name="Fan W."/>
            <person name="Zhao X."/>
            <person name="Tan X."/>
            <person name="Xu X."/>
            <person name="Wang Y."/>
            <person name="Qiu Y."/>
            <person name="Yin Y."/>
            <person name="Li Y."/>
            <person name="Du Y."/>
            <person name="Liao Y."/>
            <person name="Lim Y."/>
            <person name="Narusaka Y."/>
            <person name="Wang Y."/>
            <person name="Wang Z."/>
            <person name="Li Z."/>
            <person name="Wang Z."/>
            <person name="Xiong Z."/>
            <person name="Zhang Z."/>
        </authorList>
    </citation>
    <scope>NUCLEOTIDE SEQUENCE [LARGE SCALE GENOMIC DNA]</scope>
    <source>
        <strain evidence="1 2">cv. Chiifu-401-42</strain>
    </source>
</reference>
<evidence type="ECO:0000313" key="1">
    <source>
        <dbReference type="EnsemblPlants" id="Bra013946.1-P"/>
    </source>
</evidence>
<evidence type="ECO:0000313" key="2">
    <source>
        <dbReference type="Proteomes" id="UP000011750"/>
    </source>
</evidence>
<evidence type="ECO:0008006" key="3">
    <source>
        <dbReference type="Google" id="ProtNLM"/>
    </source>
</evidence>
<dbReference type="AlphaFoldDB" id="M4DBT6"/>
<organism evidence="1 2">
    <name type="scientific">Brassica campestris</name>
    <name type="common">Field mustard</name>
    <dbReference type="NCBI Taxonomy" id="3711"/>
    <lineage>
        <taxon>Eukaryota</taxon>
        <taxon>Viridiplantae</taxon>
        <taxon>Streptophyta</taxon>
        <taxon>Embryophyta</taxon>
        <taxon>Tracheophyta</taxon>
        <taxon>Spermatophyta</taxon>
        <taxon>Magnoliopsida</taxon>
        <taxon>eudicotyledons</taxon>
        <taxon>Gunneridae</taxon>
        <taxon>Pentapetalae</taxon>
        <taxon>rosids</taxon>
        <taxon>malvids</taxon>
        <taxon>Brassicales</taxon>
        <taxon>Brassicaceae</taxon>
        <taxon>Brassiceae</taxon>
        <taxon>Brassica</taxon>
    </lineage>
</organism>
<accession>M4DBT6</accession>
<dbReference type="InParanoid" id="M4DBT6"/>